<protein>
    <submittedName>
        <fullName evidence="1">Uncharacterized protein</fullName>
    </submittedName>
</protein>
<dbReference type="AlphaFoldDB" id="A0A813III3"/>
<comment type="caution">
    <text evidence="1">The sequence shown here is derived from an EMBL/GenBank/DDBJ whole genome shotgun (WGS) entry which is preliminary data.</text>
</comment>
<reference evidence="1" key="1">
    <citation type="submission" date="2021-02" db="EMBL/GenBank/DDBJ databases">
        <authorList>
            <person name="Dougan E. K."/>
            <person name="Rhodes N."/>
            <person name="Thang M."/>
            <person name="Chan C."/>
        </authorList>
    </citation>
    <scope>NUCLEOTIDE SEQUENCE</scope>
</reference>
<dbReference type="Proteomes" id="UP000626109">
    <property type="component" value="Unassembled WGS sequence"/>
</dbReference>
<accession>A0A813III3</accession>
<evidence type="ECO:0000313" key="1">
    <source>
        <dbReference type="EMBL" id="CAE8649937.1"/>
    </source>
</evidence>
<evidence type="ECO:0000313" key="2">
    <source>
        <dbReference type="Proteomes" id="UP000626109"/>
    </source>
</evidence>
<gene>
    <name evidence="1" type="ORF">PGLA2088_LOCUS7868</name>
</gene>
<organism evidence="1 2">
    <name type="scientific">Polarella glacialis</name>
    <name type="common">Dinoflagellate</name>
    <dbReference type="NCBI Taxonomy" id="89957"/>
    <lineage>
        <taxon>Eukaryota</taxon>
        <taxon>Sar</taxon>
        <taxon>Alveolata</taxon>
        <taxon>Dinophyceae</taxon>
        <taxon>Suessiales</taxon>
        <taxon>Suessiaceae</taxon>
        <taxon>Polarella</taxon>
    </lineage>
</organism>
<sequence>LRQIQTAVRPALAARSAAPLALGAFRLAQARCTGGIKILEDSKKAGENLYWAHEDAELIKKMIANHPELSPEFQGVSSIISSSAKMEDKVKLVFMKHGIPPINKALIADITALVEEKAQA</sequence>
<name>A0A813III3_POLGL</name>
<proteinExistence type="predicted"/>
<dbReference type="EMBL" id="CAJNNW010008336">
    <property type="protein sequence ID" value="CAE8649937.1"/>
    <property type="molecule type" value="Genomic_DNA"/>
</dbReference>
<feature type="non-terminal residue" evidence="1">
    <location>
        <position position="120"/>
    </location>
</feature>